<sequence length="274" mass="32196">MDITHRLINSHGKIFVVTNNGEIISLLDYPDVASIRNPSVKALTKINIIPENNVCHAIYNINVYLDSIKRTQLIILHNAIQVSRHRNNHTIEKSSKCERVLEYIWARKKVMEVQELIPSTNSCTPKTMTIHWPNNINVLESTYQATFVFGEKKHIISSNFCIWREEAYCSWSRDVNQIEYLDKFTQKLSSILHTLKRGDSTVILKYLIDYYADNAKEYNNYGWMFTLINITIFQDVDKSSRLDNHYGHFLSSIKTVFFWTNEQWDQLDQWVVLL</sequence>
<comment type="caution">
    <text evidence="1">The sequence shown here is derived from an EMBL/GenBank/DDBJ whole genome shotgun (WGS) entry which is preliminary data.</text>
</comment>
<proteinExistence type="predicted"/>
<accession>A0A9N9BEA3</accession>
<dbReference type="Proteomes" id="UP000789706">
    <property type="component" value="Unassembled WGS sequence"/>
</dbReference>
<evidence type="ECO:0000313" key="1">
    <source>
        <dbReference type="EMBL" id="CAG8561736.1"/>
    </source>
</evidence>
<dbReference type="OrthoDB" id="2432175at2759"/>
<gene>
    <name evidence="1" type="ORF">DEBURN_LOCUS7624</name>
</gene>
<keyword evidence="2" id="KW-1185">Reference proteome</keyword>
<evidence type="ECO:0000313" key="2">
    <source>
        <dbReference type="Proteomes" id="UP000789706"/>
    </source>
</evidence>
<organism evidence="1 2">
    <name type="scientific">Diversispora eburnea</name>
    <dbReference type="NCBI Taxonomy" id="1213867"/>
    <lineage>
        <taxon>Eukaryota</taxon>
        <taxon>Fungi</taxon>
        <taxon>Fungi incertae sedis</taxon>
        <taxon>Mucoromycota</taxon>
        <taxon>Glomeromycotina</taxon>
        <taxon>Glomeromycetes</taxon>
        <taxon>Diversisporales</taxon>
        <taxon>Diversisporaceae</taxon>
        <taxon>Diversispora</taxon>
    </lineage>
</organism>
<dbReference type="AlphaFoldDB" id="A0A9N9BEA3"/>
<name>A0A9N9BEA3_9GLOM</name>
<reference evidence="1" key="1">
    <citation type="submission" date="2021-06" db="EMBL/GenBank/DDBJ databases">
        <authorList>
            <person name="Kallberg Y."/>
            <person name="Tangrot J."/>
            <person name="Rosling A."/>
        </authorList>
    </citation>
    <scope>NUCLEOTIDE SEQUENCE</scope>
    <source>
        <strain evidence="1">AZ414A</strain>
    </source>
</reference>
<protein>
    <submittedName>
        <fullName evidence="1">11445_t:CDS:1</fullName>
    </submittedName>
</protein>
<dbReference type="EMBL" id="CAJVPK010000952">
    <property type="protein sequence ID" value="CAG8561736.1"/>
    <property type="molecule type" value="Genomic_DNA"/>
</dbReference>